<dbReference type="Proteomes" id="UP000479000">
    <property type="component" value="Unassembled WGS sequence"/>
</dbReference>
<feature type="non-terminal residue" evidence="1">
    <location>
        <position position="1"/>
    </location>
</feature>
<sequence>YTYPPNHLNKCLCVYLYAFIRNGFTIPSSVSEVKAQGTSNEVYVSTIGAG</sequence>
<keyword evidence="2" id="KW-1185">Reference proteome</keyword>
<protein>
    <submittedName>
        <fullName evidence="1">Uncharacterized protein</fullName>
    </submittedName>
</protein>
<evidence type="ECO:0000313" key="2">
    <source>
        <dbReference type="Proteomes" id="UP000479000"/>
    </source>
</evidence>
<proteinExistence type="predicted"/>
<feature type="non-terminal residue" evidence="1">
    <location>
        <position position="50"/>
    </location>
</feature>
<dbReference type="AlphaFoldDB" id="A0A6H5H117"/>
<evidence type="ECO:0000313" key="1">
    <source>
        <dbReference type="EMBL" id="CAB0010266.1"/>
    </source>
</evidence>
<name>A0A6H5H117_9HEMI</name>
<reference evidence="1 2" key="1">
    <citation type="submission" date="2020-02" db="EMBL/GenBank/DDBJ databases">
        <authorList>
            <person name="Ferguson B K."/>
        </authorList>
    </citation>
    <scope>NUCLEOTIDE SEQUENCE [LARGE SCALE GENOMIC DNA]</scope>
</reference>
<dbReference type="EMBL" id="CADCXU010022947">
    <property type="protein sequence ID" value="CAB0010266.1"/>
    <property type="molecule type" value="Genomic_DNA"/>
</dbReference>
<gene>
    <name evidence="1" type="ORF">NTEN_LOCUS15313</name>
</gene>
<accession>A0A6H5H117</accession>
<organism evidence="1 2">
    <name type="scientific">Nesidiocoris tenuis</name>
    <dbReference type="NCBI Taxonomy" id="355587"/>
    <lineage>
        <taxon>Eukaryota</taxon>
        <taxon>Metazoa</taxon>
        <taxon>Ecdysozoa</taxon>
        <taxon>Arthropoda</taxon>
        <taxon>Hexapoda</taxon>
        <taxon>Insecta</taxon>
        <taxon>Pterygota</taxon>
        <taxon>Neoptera</taxon>
        <taxon>Paraneoptera</taxon>
        <taxon>Hemiptera</taxon>
        <taxon>Heteroptera</taxon>
        <taxon>Panheteroptera</taxon>
        <taxon>Cimicomorpha</taxon>
        <taxon>Miridae</taxon>
        <taxon>Dicyphina</taxon>
        <taxon>Nesidiocoris</taxon>
    </lineage>
</organism>